<keyword evidence="3" id="KW-1185">Reference proteome</keyword>
<proteinExistence type="predicted"/>
<protein>
    <submittedName>
        <fullName evidence="2">Uncharacterized protein</fullName>
    </submittedName>
</protein>
<reference evidence="2" key="1">
    <citation type="submission" date="2023-07" db="EMBL/GenBank/DDBJ databases">
        <title>A chromosome-level genome assembly of Lolium multiflorum.</title>
        <authorList>
            <person name="Chen Y."/>
            <person name="Copetti D."/>
            <person name="Kolliker R."/>
            <person name="Studer B."/>
        </authorList>
    </citation>
    <scope>NUCLEOTIDE SEQUENCE</scope>
    <source>
        <strain evidence="2">02402/16</strain>
        <tissue evidence="2">Leaf</tissue>
    </source>
</reference>
<dbReference type="Pfam" id="PF14223">
    <property type="entry name" value="Retrotran_gag_2"/>
    <property type="match status" value="1"/>
</dbReference>
<name>A0AAD8VNK3_LOLMU</name>
<sequence length="285" mass="30848">MSYLLNSLSPDILAHTVGLESSAQVWLKINTMFSTASRSKVNHLRDALNNTKKLELSATAYFAKMKGFCSELTAMGKPVDEDELVGYICLLMTSAKHISKPRVILTPFTPTLFAMDVILVGVLTVAVLMMVVAAAVMMVVVEMILDAAMIGVVMIGTMNTGAAMMTVAVMNLLVAVMTLHVIGMMILLDAVMTSVMVVLLPVAVMMATALTVTVVAVRPLLLWIPRVRYARSMVTLLLIAGGAMKAIVMIMMMMIVKPKLLIWRPMALIQTGTLISVLQTISLES</sequence>
<feature type="transmembrane region" description="Helical" evidence="1">
    <location>
        <begin position="233"/>
        <end position="256"/>
    </location>
</feature>
<feature type="transmembrane region" description="Helical" evidence="1">
    <location>
        <begin position="117"/>
        <end position="141"/>
    </location>
</feature>
<gene>
    <name evidence="2" type="ORF">QYE76_034973</name>
</gene>
<accession>A0AAD8VNK3</accession>
<keyword evidence="1" id="KW-0812">Transmembrane</keyword>
<dbReference type="Proteomes" id="UP001231189">
    <property type="component" value="Unassembled WGS sequence"/>
</dbReference>
<comment type="caution">
    <text evidence="2">The sequence shown here is derived from an EMBL/GenBank/DDBJ whole genome shotgun (WGS) entry which is preliminary data.</text>
</comment>
<evidence type="ECO:0000313" key="3">
    <source>
        <dbReference type="Proteomes" id="UP001231189"/>
    </source>
</evidence>
<evidence type="ECO:0000313" key="2">
    <source>
        <dbReference type="EMBL" id="KAK1611300.1"/>
    </source>
</evidence>
<dbReference type="EMBL" id="JAUUTY010000007">
    <property type="protein sequence ID" value="KAK1611300.1"/>
    <property type="molecule type" value="Genomic_DNA"/>
</dbReference>
<dbReference type="PANTHER" id="PTHR47481:SF31">
    <property type="entry name" value="OS01G0873500 PROTEIN"/>
    <property type="match status" value="1"/>
</dbReference>
<feature type="transmembrane region" description="Helical" evidence="1">
    <location>
        <begin position="194"/>
        <end position="221"/>
    </location>
</feature>
<evidence type="ECO:0000256" key="1">
    <source>
        <dbReference type="SAM" id="Phobius"/>
    </source>
</evidence>
<dbReference type="PANTHER" id="PTHR47481">
    <property type="match status" value="1"/>
</dbReference>
<feature type="transmembrane region" description="Helical" evidence="1">
    <location>
        <begin position="162"/>
        <end position="188"/>
    </location>
</feature>
<keyword evidence="1" id="KW-1133">Transmembrane helix</keyword>
<organism evidence="2 3">
    <name type="scientific">Lolium multiflorum</name>
    <name type="common">Italian ryegrass</name>
    <name type="synonym">Lolium perenne subsp. multiflorum</name>
    <dbReference type="NCBI Taxonomy" id="4521"/>
    <lineage>
        <taxon>Eukaryota</taxon>
        <taxon>Viridiplantae</taxon>
        <taxon>Streptophyta</taxon>
        <taxon>Embryophyta</taxon>
        <taxon>Tracheophyta</taxon>
        <taxon>Spermatophyta</taxon>
        <taxon>Magnoliopsida</taxon>
        <taxon>Liliopsida</taxon>
        <taxon>Poales</taxon>
        <taxon>Poaceae</taxon>
        <taxon>BOP clade</taxon>
        <taxon>Pooideae</taxon>
        <taxon>Poodae</taxon>
        <taxon>Poeae</taxon>
        <taxon>Poeae Chloroplast Group 2 (Poeae type)</taxon>
        <taxon>Loliodinae</taxon>
        <taxon>Loliinae</taxon>
        <taxon>Lolium</taxon>
    </lineage>
</organism>
<dbReference type="AlphaFoldDB" id="A0AAD8VNK3"/>
<keyword evidence="1" id="KW-0472">Membrane</keyword>